<dbReference type="GO" id="GO:0140662">
    <property type="term" value="F:ATP-dependent protein folding chaperone"/>
    <property type="evidence" value="ECO:0007669"/>
    <property type="project" value="InterPro"/>
</dbReference>
<evidence type="ECO:0000256" key="3">
    <source>
        <dbReference type="ARBA" id="ARBA00022840"/>
    </source>
</evidence>
<dbReference type="GO" id="GO:0016887">
    <property type="term" value="F:ATP hydrolysis activity"/>
    <property type="evidence" value="ECO:0007669"/>
    <property type="project" value="InterPro"/>
</dbReference>
<organism evidence="5 6">
    <name type="scientific">Segatella copri</name>
    <dbReference type="NCBI Taxonomy" id="165179"/>
    <lineage>
        <taxon>Bacteria</taxon>
        <taxon>Pseudomonadati</taxon>
        <taxon>Bacteroidota</taxon>
        <taxon>Bacteroidia</taxon>
        <taxon>Bacteroidales</taxon>
        <taxon>Prevotellaceae</taxon>
        <taxon>Segatella</taxon>
    </lineage>
</organism>
<protein>
    <recommendedName>
        <fullName evidence="7">Histidine kinase/HSP90-like ATPase domain-containing protein</fullName>
    </recommendedName>
</protein>
<evidence type="ECO:0000256" key="2">
    <source>
        <dbReference type="ARBA" id="ARBA00022741"/>
    </source>
</evidence>
<evidence type="ECO:0000256" key="4">
    <source>
        <dbReference type="ARBA" id="ARBA00023186"/>
    </source>
</evidence>
<proteinExistence type="inferred from homology"/>
<accession>A0AA92V2Y3</accession>
<dbReference type="SUPFAM" id="SSF55874">
    <property type="entry name" value="ATPase domain of HSP90 chaperone/DNA topoisomerase II/histidine kinase"/>
    <property type="match status" value="1"/>
</dbReference>
<evidence type="ECO:0000313" key="5">
    <source>
        <dbReference type="EMBL" id="RHK43975.1"/>
    </source>
</evidence>
<comment type="caution">
    <text evidence="5">The sequence shown here is derived from an EMBL/GenBank/DDBJ whole genome shotgun (WGS) entry which is preliminary data.</text>
</comment>
<dbReference type="GO" id="GO:0051082">
    <property type="term" value="F:unfolded protein binding"/>
    <property type="evidence" value="ECO:0007669"/>
    <property type="project" value="InterPro"/>
</dbReference>
<dbReference type="PANTHER" id="PTHR11528">
    <property type="entry name" value="HEAT SHOCK PROTEIN 90 FAMILY MEMBER"/>
    <property type="match status" value="1"/>
</dbReference>
<comment type="similarity">
    <text evidence="1">Belongs to the heat shock protein 90 family.</text>
</comment>
<dbReference type="InterPro" id="IPR001404">
    <property type="entry name" value="Hsp90_fam"/>
</dbReference>
<dbReference type="InterPro" id="IPR020575">
    <property type="entry name" value="Hsp90_N"/>
</dbReference>
<dbReference type="InterPro" id="IPR036890">
    <property type="entry name" value="HATPase_C_sf"/>
</dbReference>
<gene>
    <name evidence="5" type="ORF">DW064_15850</name>
</gene>
<name>A0AA92V2Y3_9BACT</name>
<dbReference type="Gene3D" id="3.30.565.10">
    <property type="entry name" value="Histidine kinase-like ATPase, C-terminal domain"/>
    <property type="match status" value="1"/>
</dbReference>
<evidence type="ECO:0000313" key="6">
    <source>
        <dbReference type="Proteomes" id="UP000284562"/>
    </source>
</evidence>
<evidence type="ECO:0008006" key="7">
    <source>
        <dbReference type="Google" id="ProtNLM"/>
    </source>
</evidence>
<dbReference type="AlphaFoldDB" id="A0AA92V2Y3"/>
<dbReference type="Pfam" id="PF13589">
    <property type="entry name" value="HATPase_c_3"/>
    <property type="match status" value="1"/>
</dbReference>
<keyword evidence="2" id="KW-0547">Nucleotide-binding</keyword>
<keyword evidence="3" id="KW-0067">ATP-binding</keyword>
<dbReference type="GO" id="GO:0005524">
    <property type="term" value="F:ATP binding"/>
    <property type="evidence" value="ECO:0007669"/>
    <property type="project" value="UniProtKB-KW"/>
</dbReference>
<dbReference type="PRINTS" id="PR00775">
    <property type="entry name" value="HEATSHOCK90"/>
</dbReference>
<keyword evidence="4" id="KW-0143">Chaperone</keyword>
<dbReference type="EMBL" id="QRNN01000150">
    <property type="protein sequence ID" value="RHK43975.1"/>
    <property type="molecule type" value="Genomic_DNA"/>
</dbReference>
<sequence length="106" mass="12087">MLQLLVGHTLYNNPNVVLRELTQNSIDACRLMNTSIKEGSTVYEPKVKITWDSNNKYLKVQDNGTGMTDDIILNYLVKVGVSRYQSESFKKENPGFHSISRFGILF</sequence>
<reference evidence="5 6" key="1">
    <citation type="submission" date="2018-08" db="EMBL/GenBank/DDBJ databases">
        <title>A genome reference for cultivated species of the human gut microbiota.</title>
        <authorList>
            <person name="Zou Y."/>
            <person name="Xue W."/>
            <person name="Luo G."/>
        </authorList>
    </citation>
    <scope>NUCLEOTIDE SEQUENCE [LARGE SCALE GENOMIC DNA]</scope>
    <source>
        <strain evidence="5 6">AF43-2</strain>
    </source>
</reference>
<evidence type="ECO:0000256" key="1">
    <source>
        <dbReference type="ARBA" id="ARBA00008239"/>
    </source>
</evidence>
<dbReference type="Proteomes" id="UP000284562">
    <property type="component" value="Unassembled WGS sequence"/>
</dbReference>